<evidence type="ECO:0000256" key="8">
    <source>
        <dbReference type="SAM" id="MobiDB-lite"/>
    </source>
</evidence>
<dbReference type="PROSITE" id="PS50011">
    <property type="entry name" value="PROTEIN_KINASE_DOM"/>
    <property type="match status" value="1"/>
</dbReference>
<dbReference type="CDD" id="cd14014">
    <property type="entry name" value="STKc_PknB_like"/>
    <property type="match status" value="1"/>
</dbReference>
<dbReference type="Gene3D" id="3.30.200.20">
    <property type="entry name" value="Phosphorylase Kinase, domain 1"/>
    <property type="match status" value="1"/>
</dbReference>
<evidence type="ECO:0000256" key="6">
    <source>
        <dbReference type="ARBA" id="ARBA00022840"/>
    </source>
</evidence>
<dbReference type="Gene3D" id="1.10.510.10">
    <property type="entry name" value="Transferase(Phosphotransferase) domain 1"/>
    <property type="match status" value="1"/>
</dbReference>
<feature type="domain" description="Protein kinase" evidence="9">
    <location>
        <begin position="41"/>
        <end position="307"/>
    </location>
</feature>
<dbReference type="PROSITE" id="PS00108">
    <property type="entry name" value="PROTEIN_KINASE_ST"/>
    <property type="match status" value="1"/>
</dbReference>
<comment type="caution">
    <text evidence="10">The sequence shown here is derived from an EMBL/GenBank/DDBJ whole genome shotgun (WGS) entry which is preliminary data.</text>
</comment>
<dbReference type="PANTHER" id="PTHR43289">
    <property type="entry name" value="MITOGEN-ACTIVATED PROTEIN KINASE KINASE KINASE 20-RELATED"/>
    <property type="match status" value="1"/>
</dbReference>
<organism evidence="10 11">
    <name type="scientific">Micromonospora qiuiae</name>
    <dbReference type="NCBI Taxonomy" id="502268"/>
    <lineage>
        <taxon>Bacteria</taxon>
        <taxon>Bacillati</taxon>
        <taxon>Actinomycetota</taxon>
        <taxon>Actinomycetes</taxon>
        <taxon>Micromonosporales</taxon>
        <taxon>Micromonosporaceae</taxon>
        <taxon>Micromonospora</taxon>
    </lineage>
</organism>
<keyword evidence="4 7" id="KW-0547">Nucleotide-binding</keyword>
<keyword evidence="11" id="KW-1185">Reference proteome</keyword>
<protein>
    <recommendedName>
        <fullName evidence="1">non-specific serine/threonine protein kinase</fullName>
        <ecNumber evidence="1">2.7.11.1</ecNumber>
    </recommendedName>
</protein>
<keyword evidence="3" id="KW-0808">Transferase</keyword>
<evidence type="ECO:0000256" key="3">
    <source>
        <dbReference type="ARBA" id="ARBA00022679"/>
    </source>
</evidence>
<evidence type="ECO:0000259" key="9">
    <source>
        <dbReference type="PROSITE" id="PS50011"/>
    </source>
</evidence>
<keyword evidence="5 10" id="KW-0418">Kinase</keyword>
<proteinExistence type="predicted"/>
<sequence>MTAGPCRPAPLPWGPAGDAAGPAGDKGRPGLQARDRIGDRYELTYPIGRGGMGQVWAGYDERLDRPVAVKFLRQLEVPEDERDIAVKRFRREARATARLDHPGVPVVYDLGEHGDDLYLVMQLVRGIVLGDHIAEQERLPVREAASIAAQICSVLAAAHGASLVHRDLKPQNLMITSSGAVKVLDFGVAALLGPADASRLTTTGRTLGTPAYIAPEQAAGDLVGPAADLYALGCVLYEMLTGRPPYEAANAPEMLRRHMHSPIPVVTEHRPDVPDDLAHLLFCLLAKEPAERPPSAAQVEKLLVPFADEDAPNASLPAVPVPVPARPASSAAGPAPVRLSPQQLSEARAQAQQLAEHERFVQAAELLGRILRAAGGQPHAAETVALRMDIANLHLLAGDFRRACQEFEALADDLDQAGTDADLADECRQHATICRQELADPTLSTAAAVPSSRR</sequence>
<feature type="binding site" evidence="7">
    <location>
        <position position="70"/>
    </location>
    <ligand>
        <name>ATP</name>
        <dbReference type="ChEBI" id="CHEBI:30616"/>
    </ligand>
</feature>
<reference evidence="10 11" key="1">
    <citation type="submission" date="2021-01" db="EMBL/GenBank/DDBJ databases">
        <title>Whole genome shotgun sequence of Verrucosispora qiuiae NBRC 106684.</title>
        <authorList>
            <person name="Komaki H."/>
            <person name="Tamura T."/>
        </authorList>
    </citation>
    <scope>NUCLEOTIDE SEQUENCE [LARGE SCALE GENOMIC DNA]</scope>
    <source>
        <strain evidence="10 11">NBRC 106684</strain>
    </source>
</reference>
<gene>
    <name evidence="10" type="ORF">Vqi01_25970</name>
</gene>
<dbReference type="PANTHER" id="PTHR43289:SF6">
    <property type="entry name" value="SERINE_THREONINE-PROTEIN KINASE NEKL-3"/>
    <property type="match status" value="1"/>
</dbReference>
<dbReference type="InterPro" id="IPR011009">
    <property type="entry name" value="Kinase-like_dom_sf"/>
</dbReference>
<accession>A0ABQ4JBA5</accession>
<dbReference type="SMART" id="SM00220">
    <property type="entry name" value="S_TKc"/>
    <property type="match status" value="1"/>
</dbReference>
<evidence type="ECO:0000256" key="7">
    <source>
        <dbReference type="PROSITE-ProRule" id="PRU10141"/>
    </source>
</evidence>
<evidence type="ECO:0000313" key="10">
    <source>
        <dbReference type="EMBL" id="GIJ27435.1"/>
    </source>
</evidence>
<dbReference type="InterPro" id="IPR008271">
    <property type="entry name" value="Ser/Thr_kinase_AS"/>
</dbReference>
<evidence type="ECO:0000313" key="11">
    <source>
        <dbReference type="Proteomes" id="UP000653076"/>
    </source>
</evidence>
<evidence type="ECO:0000256" key="2">
    <source>
        <dbReference type="ARBA" id="ARBA00022527"/>
    </source>
</evidence>
<dbReference type="GO" id="GO:0016301">
    <property type="term" value="F:kinase activity"/>
    <property type="evidence" value="ECO:0007669"/>
    <property type="project" value="UniProtKB-KW"/>
</dbReference>
<feature type="region of interest" description="Disordered" evidence="8">
    <location>
        <begin position="1"/>
        <end position="33"/>
    </location>
</feature>
<feature type="compositionally biased region" description="Low complexity" evidence="8">
    <location>
        <begin position="14"/>
        <end position="23"/>
    </location>
</feature>
<dbReference type="PROSITE" id="PS00107">
    <property type="entry name" value="PROTEIN_KINASE_ATP"/>
    <property type="match status" value="1"/>
</dbReference>
<dbReference type="Pfam" id="PF00069">
    <property type="entry name" value="Pkinase"/>
    <property type="match status" value="1"/>
</dbReference>
<evidence type="ECO:0000256" key="1">
    <source>
        <dbReference type="ARBA" id="ARBA00012513"/>
    </source>
</evidence>
<name>A0ABQ4JBA5_9ACTN</name>
<dbReference type="EMBL" id="BOPC01000032">
    <property type="protein sequence ID" value="GIJ27435.1"/>
    <property type="molecule type" value="Genomic_DNA"/>
</dbReference>
<dbReference type="InterPro" id="IPR000719">
    <property type="entry name" value="Prot_kinase_dom"/>
</dbReference>
<dbReference type="EC" id="2.7.11.1" evidence="1"/>
<keyword evidence="6 7" id="KW-0067">ATP-binding</keyword>
<evidence type="ECO:0000256" key="5">
    <source>
        <dbReference type="ARBA" id="ARBA00022777"/>
    </source>
</evidence>
<dbReference type="InterPro" id="IPR017441">
    <property type="entry name" value="Protein_kinase_ATP_BS"/>
</dbReference>
<evidence type="ECO:0000256" key="4">
    <source>
        <dbReference type="ARBA" id="ARBA00022741"/>
    </source>
</evidence>
<dbReference type="Proteomes" id="UP000653076">
    <property type="component" value="Unassembled WGS sequence"/>
</dbReference>
<dbReference type="SUPFAM" id="SSF56112">
    <property type="entry name" value="Protein kinase-like (PK-like)"/>
    <property type="match status" value="1"/>
</dbReference>
<keyword evidence="2" id="KW-0723">Serine/threonine-protein kinase</keyword>